<name>N0B5G9_9HYPH</name>
<accession>N0B5G9</accession>
<dbReference type="RefSeq" id="WP_015597483.1">
    <property type="nucleotide sequence ID" value="NC_021172.1"/>
</dbReference>
<evidence type="ECO:0000256" key="1">
    <source>
        <dbReference type="SAM" id="Phobius"/>
    </source>
</evidence>
<dbReference type="AlphaFoldDB" id="N0B5G9"/>
<feature type="transmembrane region" description="Helical" evidence="1">
    <location>
        <begin position="37"/>
        <end position="59"/>
    </location>
</feature>
<keyword evidence="1" id="KW-0472">Membrane</keyword>
<organism evidence="2 3">
    <name type="scientific">Hyphomicrobium denitrificans 1NES1</name>
    <dbReference type="NCBI Taxonomy" id="670307"/>
    <lineage>
        <taxon>Bacteria</taxon>
        <taxon>Pseudomonadati</taxon>
        <taxon>Pseudomonadota</taxon>
        <taxon>Alphaproteobacteria</taxon>
        <taxon>Hyphomicrobiales</taxon>
        <taxon>Hyphomicrobiaceae</taxon>
        <taxon>Hyphomicrobium</taxon>
    </lineage>
</organism>
<dbReference type="Proteomes" id="UP000005952">
    <property type="component" value="Chromosome"/>
</dbReference>
<dbReference type="HOGENOM" id="CLU_2316485_0_0_5"/>
<proteinExistence type="predicted"/>
<dbReference type="OrthoDB" id="7932988at2"/>
<evidence type="ECO:0000313" key="3">
    <source>
        <dbReference type="Proteomes" id="UP000005952"/>
    </source>
</evidence>
<gene>
    <name evidence="2" type="ORF">HYPDE_28843</name>
</gene>
<keyword evidence="1" id="KW-0812">Transmembrane</keyword>
<protein>
    <submittedName>
        <fullName evidence="2">Uncharacterized protein</fullName>
    </submittedName>
</protein>
<dbReference type="STRING" id="670307.HYPDE_28843"/>
<sequence length="99" mass="10483">MEFETNVAISAGLMVAAFVLDWPRALAGVIFGVLSRFLPYATVVIPLGVVIIAVGGEFIYPLIGRTAAPSLPSFALGLFSVAATASNLYITIRNLNDRL</sequence>
<keyword evidence="1" id="KW-1133">Transmembrane helix</keyword>
<evidence type="ECO:0000313" key="2">
    <source>
        <dbReference type="EMBL" id="AGK57447.1"/>
    </source>
</evidence>
<dbReference type="KEGG" id="hdt:HYPDE_28843"/>
<feature type="transmembrane region" description="Helical" evidence="1">
    <location>
        <begin position="71"/>
        <end position="92"/>
    </location>
</feature>
<reference evidence="2 3" key="1">
    <citation type="journal article" date="2013" name="Genome Announc.">
        <title>Genome sequences for three denitrifying bacterial strains isolated from a uranium- and nitrate-contaminated subsurface environment.</title>
        <authorList>
            <person name="Venkatramanan R."/>
            <person name="Prakash O."/>
            <person name="Woyke T."/>
            <person name="Chain P."/>
            <person name="Goodwin L.A."/>
            <person name="Watson D."/>
            <person name="Brooks S."/>
            <person name="Kostka J.E."/>
            <person name="Green S.J."/>
        </authorList>
    </citation>
    <scope>NUCLEOTIDE SEQUENCE [LARGE SCALE GENOMIC DNA]</scope>
    <source>
        <strain evidence="2 3">1NES1</strain>
    </source>
</reference>
<keyword evidence="3" id="KW-1185">Reference proteome</keyword>
<dbReference type="EMBL" id="CP005587">
    <property type="protein sequence ID" value="AGK57447.1"/>
    <property type="molecule type" value="Genomic_DNA"/>
</dbReference>